<dbReference type="InterPro" id="IPR011009">
    <property type="entry name" value="Kinase-like_dom_sf"/>
</dbReference>
<organism evidence="3 4">
    <name type="scientific">Neofusicoccum ribis</name>
    <dbReference type="NCBI Taxonomy" id="45134"/>
    <lineage>
        <taxon>Eukaryota</taxon>
        <taxon>Fungi</taxon>
        <taxon>Dikarya</taxon>
        <taxon>Ascomycota</taxon>
        <taxon>Pezizomycotina</taxon>
        <taxon>Dothideomycetes</taxon>
        <taxon>Dothideomycetes incertae sedis</taxon>
        <taxon>Botryosphaeriales</taxon>
        <taxon>Botryosphaeriaceae</taxon>
        <taxon>Neofusicoccum</taxon>
    </lineage>
</organism>
<dbReference type="InterPro" id="IPR051130">
    <property type="entry name" value="Mito_struct-func_regulator"/>
</dbReference>
<keyword evidence="4" id="KW-1185">Reference proteome</keyword>
<gene>
    <name evidence="3" type="ORF">SLS56_010026</name>
</gene>
<feature type="domain" description="ABC1 atypical kinase-like" evidence="2">
    <location>
        <begin position="92"/>
        <end position="355"/>
    </location>
</feature>
<evidence type="ECO:0000259" key="2">
    <source>
        <dbReference type="Pfam" id="PF03109"/>
    </source>
</evidence>
<sequence>MFDKFVLAGSGERSIRAYATLARVSLDYRLHAGPDALLAAVPLDELHRRNARRVCAMLQHNGGLYLKMGQAVAMQGALLPEEYQLLFGQTFDQAAPGKWSEVEKVVREDFGAAFEEVFGVALEGEASDGLGVVDREARASASIAQVHWARLPDGREVAIKVQRRKIGRQVSWDLWTLKQLTDYTAWATGLPMGHLGEFISESVMQETDFEHEARNAQRIAALVDAEPRLRDQVYIPKVYPELSSKRVLTTEWVDGAKLWDKERLTASTDAGGLGLGLGDVMTTVIELFSAQMFQWGFVHCDPHPGNIFVRRLPSGKPQIVLIDHGLYATLTDDFRRKYARFWKAMLMRDDAALDEIARSWGLSSAEPVANAALMRPYKASAKPKKKATTAEIEERWIKDAAELLGENGKWFQEFILIERSLGLIQGNNRFLGSPVNRLKLIGLWAGKALRDERQESLWQHLMLKRSLFVLDIMFYISMLKQYLGYGGGFEQELKEEEERQAEEMRDMVKEMLGVEV</sequence>
<dbReference type="PANTHER" id="PTHR43173:SF37">
    <property type="entry name" value="ABC1 FAMILY PROTEIN C10F6.14C"/>
    <property type="match status" value="1"/>
</dbReference>
<evidence type="ECO:0000313" key="4">
    <source>
        <dbReference type="Proteomes" id="UP001521116"/>
    </source>
</evidence>
<name>A0ABR3SG64_9PEZI</name>
<dbReference type="SUPFAM" id="SSF56112">
    <property type="entry name" value="Protein kinase-like (PK-like)"/>
    <property type="match status" value="1"/>
</dbReference>
<dbReference type="InterPro" id="IPR045307">
    <property type="entry name" value="ADCK1_dom"/>
</dbReference>
<dbReference type="Proteomes" id="UP001521116">
    <property type="component" value="Unassembled WGS sequence"/>
</dbReference>
<dbReference type="CDD" id="cd13969">
    <property type="entry name" value="ADCK1-like"/>
    <property type="match status" value="1"/>
</dbReference>
<protein>
    <recommendedName>
        <fullName evidence="2">ABC1 atypical kinase-like domain-containing protein</fullName>
    </recommendedName>
</protein>
<comment type="caution">
    <text evidence="3">The sequence shown here is derived from an EMBL/GenBank/DDBJ whole genome shotgun (WGS) entry which is preliminary data.</text>
</comment>
<proteinExistence type="inferred from homology"/>
<evidence type="ECO:0000313" key="3">
    <source>
        <dbReference type="EMBL" id="KAL1619694.1"/>
    </source>
</evidence>
<dbReference type="EMBL" id="JAJVDC020000184">
    <property type="protein sequence ID" value="KAL1619694.1"/>
    <property type="molecule type" value="Genomic_DNA"/>
</dbReference>
<accession>A0ABR3SG64</accession>
<dbReference type="Pfam" id="PF03109">
    <property type="entry name" value="ABC1"/>
    <property type="match status" value="1"/>
</dbReference>
<dbReference type="InterPro" id="IPR004147">
    <property type="entry name" value="ABC1_dom"/>
</dbReference>
<dbReference type="PANTHER" id="PTHR43173">
    <property type="entry name" value="ABC1 FAMILY PROTEIN"/>
    <property type="match status" value="1"/>
</dbReference>
<reference evidence="3 4" key="1">
    <citation type="submission" date="2024-02" db="EMBL/GenBank/DDBJ databases">
        <title>De novo assembly and annotation of 12 fungi associated with fruit tree decline syndrome in Ontario, Canada.</title>
        <authorList>
            <person name="Sulman M."/>
            <person name="Ellouze W."/>
            <person name="Ilyukhin E."/>
        </authorList>
    </citation>
    <scope>NUCLEOTIDE SEQUENCE [LARGE SCALE GENOMIC DNA]</scope>
    <source>
        <strain evidence="3 4">M1-105</strain>
    </source>
</reference>
<comment type="similarity">
    <text evidence="1">Belongs to the protein kinase superfamily. ADCK protein kinase family.</text>
</comment>
<evidence type="ECO:0000256" key="1">
    <source>
        <dbReference type="ARBA" id="ARBA00009670"/>
    </source>
</evidence>